<evidence type="ECO:0000313" key="5">
    <source>
        <dbReference type="EMBL" id="MFC3302572.1"/>
    </source>
</evidence>
<dbReference type="Gene3D" id="3.40.50.1000">
    <property type="entry name" value="HAD superfamily/HAD-like"/>
    <property type="match status" value="1"/>
</dbReference>
<reference evidence="6" key="1">
    <citation type="journal article" date="2019" name="Int. J. Syst. Evol. Microbiol.">
        <title>The Global Catalogue of Microorganisms (GCM) 10K type strain sequencing project: providing services to taxonomists for standard genome sequencing and annotation.</title>
        <authorList>
            <consortium name="The Broad Institute Genomics Platform"/>
            <consortium name="The Broad Institute Genome Sequencing Center for Infectious Disease"/>
            <person name="Wu L."/>
            <person name="Ma J."/>
        </authorList>
    </citation>
    <scope>NUCLEOTIDE SEQUENCE [LARGE SCALE GENOMIC DNA]</scope>
    <source>
        <strain evidence="6">KCTC 22245</strain>
    </source>
</reference>
<dbReference type="GO" id="GO:0016787">
    <property type="term" value="F:hydrolase activity"/>
    <property type="evidence" value="ECO:0007669"/>
    <property type="project" value="UniProtKB-KW"/>
</dbReference>
<evidence type="ECO:0000256" key="2">
    <source>
        <dbReference type="ARBA" id="ARBA00004818"/>
    </source>
</evidence>
<dbReference type="InterPro" id="IPR036412">
    <property type="entry name" value="HAD-like_sf"/>
</dbReference>
<comment type="similarity">
    <text evidence="3">Belongs to the HAD-like hydrolase superfamily. CbbY/CbbZ/Gph/YieH family.</text>
</comment>
<proteinExistence type="inferred from homology"/>
<comment type="pathway">
    <text evidence="2">Organic acid metabolism; glycolate biosynthesis; glycolate from 2-phosphoglycolate: step 1/1.</text>
</comment>
<keyword evidence="5" id="KW-0378">Hydrolase</keyword>
<name>A0ABV7MCD1_9PROT</name>
<comment type="caution">
    <text evidence="5">The sequence shown here is derived from an EMBL/GenBank/DDBJ whole genome shotgun (WGS) entry which is preliminary data.</text>
</comment>
<dbReference type="EMBL" id="JBHRVA010000002">
    <property type="protein sequence ID" value="MFC3302572.1"/>
    <property type="molecule type" value="Genomic_DNA"/>
</dbReference>
<evidence type="ECO:0000256" key="4">
    <source>
        <dbReference type="ARBA" id="ARBA00013078"/>
    </source>
</evidence>
<dbReference type="SUPFAM" id="SSF56784">
    <property type="entry name" value="HAD-like"/>
    <property type="match status" value="1"/>
</dbReference>
<evidence type="ECO:0000256" key="3">
    <source>
        <dbReference type="ARBA" id="ARBA00006171"/>
    </source>
</evidence>
<dbReference type="PANTHER" id="PTHR43434">
    <property type="entry name" value="PHOSPHOGLYCOLATE PHOSPHATASE"/>
    <property type="match status" value="1"/>
</dbReference>
<dbReference type="Pfam" id="PF13419">
    <property type="entry name" value="HAD_2"/>
    <property type="match status" value="1"/>
</dbReference>
<dbReference type="RefSeq" id="WP_189570936.1">
    <property type="nucleotide sequence ID" value="NZ_BMXU01000001.1"/>
</dbReference>
<dbReference type="InterPro" id="IPR041492">
    <property type="entry name" value="HAD_2"/>
</dbReference>
<dbReference type="InterPro" id="IPR023214">
    <property type="entry name" value="HAD_sf"/>
</dbReference>
<dbReference type="SFLD" id="SFLDG01129">
    <property type="entry name" value="C1.5:_HAD__Beta-PGM__Phosphata"/>
    <property type="match status" value="1"/>
</dbReference>
<gene>
    <name evidence="5" type="ORF">ACFONP_07485</name>
</gene>
<evidence type="ECO:0000256" key="1">
    <source>
        <dbReference type="ARBA" id="ARBA00000830"/>
    </source>
</evidence>
<protein>
    <recommendedName>
        <fullName evidence="4">phosphoglycolate phosphatase</fullName>
        <ecNumber evidence="4">3.1.3.18</ecNumber>
    </recommendedName>
</protein>
<dbReference type="InterPro" id="IPR023198">
    <property type="entry name" value="PGP-like_dom2"/>
</dbReference>
<dbReference type="Gene3D" id="1.10.150.240">
    <property type="entry name" value="Putative phosphatase, domain 2"/>
    <property type="match status" value="1"/>
</dbReference>
<dbReference type="InterPro" id="IPR006439">
    <property type="entry name" value="HAD-SF_hydro_IA"/>
</dbReference>
<dbReference type="SFLD" id="SFLDS00003">
    <property type="entry name" value="Haloacid_Dehalogenase"/>
    <property type="match status" value="1"/>
</dbReference>
<dbReference type="PANTHER" id="PTHR43434:SF1">
    <property type="entry name" value="PHOSPHOGLYCOLATE PHOSPHATASE"/>
    <property type="match status" value="1"/>
</dbReference>
<dbReference type="NCBIfam" id="TIGR01549">
    <property type="entry name" value="HAD-SF-IA-v1"/>
    <property type="match status" value="1"/>
</dbReference>
<accession>A0ABV7MCD1</accession>
<organism evidence="5 6">
    <name type="scientific">Parvularcula lutaonensis</name>
    <dbReference type="NCBI Taxonomy" id="491923"/>
    <lineage>
        <taxon>Bacteria</taxon>
        <taxon>Pseudomonadati</taxon>
        <taxon>Pseudomonadota</taxon>
        <taxon>Alphaproteobacteria</taxon>
        <taxon>Parvularculales</taxon>
        <taxon>Parvularculaceae</taxon>
        <taxon>Parvularcula</taxon>
    </lineage>
</organism>
<evidence type="ECO:0000313" key="6">
    <source>
        <dbReference type="Proteomes" id="UP001595607"/>
    </source>
</evidence>
<dbReference type="EC" id="3.1.3.18" evidence="4"/>
<sequence length="226" mass="24124">MGKLSGAVCIFDLDGTLVDSAPDLSAALNRALARKGLAAIPPEEVRPLVGEGARALLREGYKRHGLVFPEDEKGDAEVAAYIDDYAANISDHSFVFEGVEESLRELQDEGARLAVCTNKLVRLAEPLLRDLGIRDFFEMVVCADSLPEKKPSPAPLLHIVESTASDRAVMVGDTATDLLAAEAAGIPSLIAGFGYGFGDPRLAVAETFDSFRELPGRVFARLSPLA</sequence>
<dbReference type="InterPro" id="IPR050155">
    <property type="entry name" value="HAD-like_hydrolase_sf"/>
</dbReference>
<comment type="catalytic activity">
    <reaction evidence="1">
        <text>2-phosphoglycolate + H2O = glycolate + phosphate</text>
        <dbReference type="Rhea" id="RHEA:14369"/>
        <dbReference type="ChEBI" id="CHEBI:15377"/>
        <dbReference type="ChEBI" id="CHEBI:29805"/>
        <dbReference type="ChEBI" id="CHEBI:43474"/>
        <dbReference type="ChEBI" id="CHEBI:58033"/>
        <dbReference type="EC" id="3.1.3.18"/>
    </reaction>
</comment>
<keyword evidence="6" id="KW-1185">Reference proteome</keyword>
<dbReference type="Proteomes" id="UP001595607">
    <property type="component" value="Unassembled WGS sequence"/>
</dbReference>